<dbReference type="SUPFAM" id="SSF55957">
    <property type="entry name" value="Phosphoglucomutase, C-terminal domain"/>
    <property type="match status" value="1"/>
</dbReference>
<dbReference type="Pfam" id="PF02878">
    <property type="entry name" value="PGM_PMM_I"/>
    <property type="match status" value="1"/>
</dbReference>
<dbReference type="InterPro" id="IPR005841">
    <property type="entry name" value="Alpha-D-phosphohexomutase_SF"/>
</dbReference>
<dbReference type="AlphaFoldDB" id="A0A871BI13"/>
<organism evidence="13 14">
    <name type="scientific">Haloferax gibbonsii</name>
    <dbReference type="NCBI Taxonomy" id="35746"/>
    <lineage>
        <taxon>Archaea</taxon>
        <taxon>Methanobacteriati</taxon>
        <taxon>Methanobacteriota</taxon>
        <taxon>Stenosarchaea group</taxon>
        <taxon>Halobacteria</taxon>
        <taxon>Halobacteriales</taxon>
        <taxon>Haloferacaceae</taxon>
        <taxon>Haloferax</taxon>
    </lineage>
</organism>
<dbReference type="CDD" id="cd03087">
    <property type="entry name" value="PGM_like1"/>
    <property type="match status" value="1"/>
</dbReference>
<evidence type="ECO:0000313" key="13">
    <source>
        <dbReference type="EMBL" id="QOS12731.1"/>
    </source>
</evidence>
<dbReference type="GeneID" id="59460259"/>
<dbReference type="PROSITE" id="PS00710">
    <property type="entry name" value="PGM_PMM"/>
    <property type="match status" value="1"/>
</dbReference>
<evidence type="ECO:0000256" key="2">
    <source>
        <dbReference type="ARBA" id="ARBA00010231"/>
    </source>
</evidence>
<dbReference type="InterPro" id="IPR005843">
    <property type="entry name" value="A-D-PHexomutase_C"/>
</dbReference>
<evidence type="ECO:0000313" key="14">
    <source>
        <dbReference type="Proteomes" id="UP000663064"/>
    </source>
</evidence>
<dbReference type="GO" id="GO:0005975">
    <property type="term" value="P:carbohydrate metabolic process"/>
    <property type="evidence" value="ECO:0007669"/>
    <property type="project" value="InterPro"/>
</dbReference>
<evidence type="ECO:0000256" key="5">
    <source>
        <dbReference type="ARBA" id="ARBA00022842"/>
    </source>
</evidence>
<dbReference type="Pfam" id="PF00408">
    <property type="entry name" value="PGM_PMM_IV"/>
    <property type="match status" value="1"/>
</dbReference>
<evidence type="ECO:0000259" key="9">
    <source>
        <dbReference type="Pfam" id="PF00408"/>
    </source>
</evidence>
<protein>
    <submittedName>
        <fullName evidence="13">Phosphohexomutase (Phosphoglucomutase / phosphomannomutase)</fullName>
        <ecNumber evidence="13">5.4.2.-</ecNumber>
    </submittedName>
</protein>
<keyword evidence="4 7" id="KW-0479">Metal-binding</keyword>
<dbReference type="InterPro" id="IPR016066">
    <property type="entry name" value="A-D-PHexomutase_CS"/>
</dbReference>
<dbReference type="PANTHER" id="PTHR43771">
    <property type="entry name" value="PHOSPHOMANNOMUTASE"/>
    <property type="match status" value="1"/>
</dbReference>
<feature type="domain" description="Alpha-D-phosphohexomutase alpha/beta/alpha" evidence="11">
    <location>
        <begin position="152"/>
        <end position="243"/>
    </location>
</feature>
<evidence type="ECO:0000259" key="11">
    <source>
        <dbReference type="Pfam" id="PF02879"/>
    </source>
</evidence>
<dbReference type="EC" id="5.4.2.-" evidence="13"/>
<dbReference type="GO" id="GO:0008966">
    <property type="term" value="F:phosphoglucosamine mutase activity"/>
    <property type="evidence" value="ECO:0007669"/>
    <property type="project" value="InterPro"/>
</dbReference>
<keyword evidence="5 7" id="KW-0460">Magnesium</keyword>
<evidence type="ECO:0000256" key="4">
    <source>
        <dbReference type="ARBA" id="ARBA00022723"/>
    </source>
</evidence>
<evidence type="ECO:0000256" key="1">
    <source>
        <dbReference type="ARBA" id="ARBA00001946"/>
    </source>
</evidence>
<dbReference type="PRINTS" id="PR00509">
    <property type="entry name" value="PGMPMM"/>
</dbReference>
<dbReference type="Gene3D" id="3.30.310.50">
    <property type="entry name" value="Alpha-D-phosphohexomutase, C-terminal domain"/>
    <property type="match status" value="1"/>
</dbReference>
<dbReference type="InterPro" id="IPR036900">
    <property type="entry name" value="A-D-PHexomutase_C_sf"/>
</dbReference>
<comment type="similarity">
    <text evidence="2 7">Belongs to the phosphohexose mutase family.</text>
</comment>
<keyword evidence="3" id="KW-0597">Phosphoprotein</keyword>
<dbReference type="RefSeq" id="WP_193492593.1">
    <property type="nucleotide sequence ID" value="NZ_CP063205.1"/>
</dbReference>
<dbReference type="Proteomes" id="UP000663064">
    <property type="component" value="Chromosome"/>
</dbReference>
<proteinExistence type="inferred from homology"/>
<dbReference type="EMBL" id="CP063205">
    <property type="protein sequence ID" value="QOS12731.1"/>
    <property type="molecule type" value="Genomic_DNA"/>
</dbReference>
<keyword evidence="6 13" id="KW-0413">Isomerase</keyword>
<evidence type="ECO:0000256" key="3">
    <source>
        <dbReference type="ARBA" id="ARBA00022553"/>
    </source>
</evidence>
<accession>A0A871BI13</accession>
<dbReference type="SUPFAM" id="SSF53738">
    <property type="entry name" value="Phosphoglucomutase, first 3 domains"/>
    <property type="match status" value="3"/>
</dbReference>
<gene>
    <name evidence="13" type="ORF">HfgLR_13015</name>
</gene>
<dbReference type="Pfam" id="PF02880">
    <property type="entry name" value="PGM_PMM_III"/>
    <property type="match status" value="1"/>
</dbReference>
<feature type="domain" description="Alpha-D-phosphohexomutase C-terminal" evidence="9">
    <location>
        <begin position="382"/>
        <end position="431"/>
    </location>
</feature>
<feature type="region of interest" description="Disordered" evidence="8">
    <location>
        <begin position="422"/>
        <end position="441"/>
    </location>
</feature>
<dbReference type="PANTHER" id="PTHR43771:SF1">
    <property type="entry name" value="PHOSPHOMANNOMUTASE"/>
    <property type="match status" value="1"/>
</dbReference>
<evidence type="ECO:0000256" key="8">
    <source>
        <dbReference type="SAM" id="MobiDB-lite"/>
    </source>
</evidence>
<dbReference type="NCBIfam" id="TIGR03990">
    <property type="entry name" value="Arch_GlmM"/>
    <property type="match status" value="1"/>
</dbReference>
<dbReference type="Pfam" id="PF02879">
    <property type="entry name" value="PGM_PMM_II"/>
    <property type="match status" value="1"/>
</dbReference>
<evidence type="ECO:0000256" key="6">
    <source>
        <dbReference type="ARBA" id="ARBA00023235"/>
    </source>
</evidence>
<feature type="domain" description="Alpha-D-phosphohexomutase alpha/beta/alpha" evidence="12">
    <location>
        <begin position="248"/>
        <end position="346"/>
    </location>
</feature>
<evidence type="ECO:0000259" key="12">
    <source>
        <dbReference type="Pfam" id="PF02880"/>
    </source>
</evidence>
<name>A0A871BI13_HALGI</name>
<sequence length="441" mass="46285">MFGTSGVRGRFGDTITPEFAASLGHALAACNYGRIVIGRDARTTSPLLADAASAALRGAGVDVVRAGRVSTPSLARGVSLTNADAGLMVTASHNPPTDNGFKLWSPSGQAFNESRRDAVEGALEAGDEITAPWDAVGRETTTPDLTESHVNNLCDAVDIDGDVSVVVDIGNGMGGATVDALLELGCEVQTLNATPDGRFPGRPSEPTAETCSTLCSVVEATDADLGIAHDGDADRMMAVDETGSFIGGDELLALFGREVVADGERVAAPLNTSLLVDDELASQGAPLTRTKVGDVFVAEATQDDDVVFGGEPSGAWIWPDETLCPDGPLAACKLVELVEQRGSLATQRSDLASYPLRRTSLEVEQKRDIMDGVSSALLKQYDATAVSTLDGVRVEHDDGWFLVRASGTQPLIRLTAEARSEKQADSLLETARDVVEETERK</sequence>
<dbReference type="InterPro" id="IPR005844">
    <property type="entry name" value="A-D-PHexomutase_a/b/a-I"/>
</dbReference>
<dbReference type="InterPro" id="IPR005845">
    <property type="entry name" value="A-D-PHexomutase_a/b/a-II"/>
</dbReference>
<dbReference type="InterPro" id="IPR005846">
    <property type="entry name" value="A-D-PHexomutase_a/b/a-III"/>
</dbReference>
<dbReference type="InterPro" id="IPR016055">
    <property type="entry name" value="A-D-PHexomutase_a/b/a-I/II/III"/>
</dbReference>
<evidence type="ECO:0000259" key="10">
    <source>
        <dbReference type="Pfam" id="PF02878"/>
    </source>
</evidence>
<dbReference type="Gene3D" id="3.40.120.10">
    <property type="entry name" value="Alpha-D-Glucose-1,6-Bisphosphate, subunit A, domain 3"/>
    <property type="match status" value="3"/>
</dbReference>
<feature type="domain" description="Alpha-D-phosphohexomutase alpha/beta/alpha" evidence="10">
    <location>
        <begin position="2"/>
        <end position="128"/>
    </location>
</feature>
<evidence type="ECO:0000256" key="7">
    <source>
        <dbReference type="RuleBase" id="RU004326"/>
    </source>
</evidence>
<dbReference type="GO" id="GO:0000287">
    <property type="term" value="F:magnesium ion binding"/>
    <property type="evidence" value="ECO:0007669"/>
    <property type="project" value="InterPro"/>
</dbReference>
<reference evidence="13" key="1">
    <citation type="journal article" date="2021" name="Front. Microbiol.">
        <title>Cellular and Genomic Properties of Haloferax gibbonsii LR2-5, the Host of Euryarchaeal Virus HFTV1.</title>
        <authorList>
            <person name="Tittes C."/>
            <person name="Schwarzer S."/>
            <person name="Pfeiffer F."/>
            <person name="Dyall-Smith M."/>
            <person name="Rodriguez-Franco M."/>
            <person name="Oksanen H.M."/>
            <person name="Quax T.E.F."/>
        </authorList>
    </citation>
    <scope>NUCLEOTIDE SEQUENCE</scope>
    <source>
        <strain evidence="13">LR2-5</strain>
    </source>
</reference>
<dbReference type="InterPro" id="IPR024086">
    <property type="entry name" value="GlmM_arc-type"/>
</dbReference>
<comment type="cofactor">
    <cofactor evidence="1">
        <name>Mg(2+)</name>
        <dbReference type="ChEBI" id="CHEBI:18420"/>
    </cofactor>
</comment>